<name>A0A081BFL1_9HYPH</name>
<dbReference type="EMBL" id="BBIO01000034">
    <property type="protein sequence ID" value="GAK46829.1"/>
    <property type="molecule type" value="Genomic_DNA"/>
</dbReference>
<gene>
    <name evidence="1" type="ORF">M2A_3328</name>
</gene>
<keyword evidence="2" id="KW-1185">Reference proteome</keyword>
<dbReference type="Proteomes" id="UP000028702">
    <property type="component" value="Unassembled WGS sequence"/>
</dbReference>
<reference evidence="1 2" key="1">
    <citation type="submission" date="2014-07" db="EMBL/GenBank/DDBJ databases">
        <title>Tepidicaulis marinum gen. nov., sp. nov., a novel marine bacterium denitrifying nitrate to nitrous oxide strictly under microaerobic conditions.</title>
        <authorList>
            <person name="Takeuchi M."/>
            <person name="Yamagishi T."/>
            <person name="Kamagata Y."/>
            <person name="Oshima K."/>
            <person name="Hattori M."/>
            <person name="Katayama T."/>
            <person name="Hanada S."/>
            <person name="Tamaki H."/>
            <person name="Marumo K."/>
            <person name="Maeda H."/>
            <person name="Nedachi M."/>
            <person name="Iwasaki W."/>
            <person name="Suwa Y."/>
            <person name="Sakata S."/>
        </authorList>
    </citation>
    <scope>NUCLEOTIDE SEQUENCE [LARGE SCALE GENOMIC DNA]</scope>
    <source>
        <strain evidence="1 2">MA2</strain>
    </source>
</reference>
<accession>A0A081BFL1</accession>
<comment type="caution">
    <text evidence="1">The sequence shown here is derived from an EMBL/GenBank/DDBJ whole genome shotgun (WGS) entry which is preliminary data.</text>
</comment>
<proteinExistence type="predicted"/>
<evidence type="ECO:0000313" key="1">
    <source>
        <dbReference type="EMBL" id="GAK46829.1"/>
    </source>
</evidence>
<sequence length="69" mass="7406">MGNRLIFLYLEVVTNTVSCQSLLDWSGSEGVPGNSSSVKTVPETDTGGLVEHTKALERTALKELGKMLP</sequence>
<organism evidence="1 2">
    <name type="scientific">Tepidicaulis marinus</name>
    <dbReference type="NCBI Taxonomy" id="1333998"/>
    <lineage>
        <taxon>Bacteria</taxon>
        <taxon>Pseudomonadati</taxon>
        <taxon>Pseudomonadota</taxon>
        <taxon>Alphaproteobacteria</taxon>
        <taxon>Hyphomicrobiales</taxon>
        <taxon>Parvibaculaceae</taxon>
        <taxon>Tepidicaulis</taxon>
    </lineage>
</organism>
<protein>
    <submittedName>
        <fullName evidence="1">Conserved protein</fullName>
    </submittedName>
</protein>
<evidence type="ECO:0000313" key="2">
    <source>
        <dbReference type="Proteomes" id="UP000028702"/>
    </source>
</evidence>
<dbReference type="AlphaFoldDB" id="A0A081BFL1"/>